<feature type="transmembrane region" description="Helical" evidence="1">
    <location>
        <begin position="36"/>
        <end position="60"/>
    </location>
</feature>
<keyword evidence="1" id="KW-0812">Transmembrane</keyword>
<keyword evidence="4" id="KW-1185">Reference proteome</keyword>
<evidence type="ECO:0000256" key="1">
    <source>
        <dbReference type="SAM" id="Phobius"/>
    </source>
</evidence>
<feature type="transmembrane region" description="Helical" evidence="1">
    <location>
        <begin position="67"/>
        <end position="89"/>
    </location>
</feature>
<dbReference type="EMBL" id="JFHC01000021">
    <property type="protein sequence ID" value="KDR41989.1"/>
    <property type="molecule type" value="Genomic_DNA"/>
</dbReference>
<gene>
    <name evidence="3" type="ORF">BG61_13825</name>
</gene>
<sequence>MSALPWVAIFLAAPATWVSAFRWLSLALLVCGYGAALANGQLGFEALMPLALLLAAACAVPQERKAWLRFGGHALFIVLAVALSMHWLPGFHNARVIGPERFTPDAVPFTMYLNLDKPLVGFWLLLVLPWVRPRHTAGASLKAGIGGMFATAAACLIVAWSIGLVAWAPKWPAASWLFLLNNLLLVSFAEEAFFRGYLQGGLGRLLGARPSGKVLALVIAAALFGLAHVSGGWQWVVVGSIAGIGYGLAYRHGGLQASVLAHFGLNAMHFFLFTYPMLQRAAT</sequence>
<keyword evidence="1" id="KW-0472">Membrane</keyword>
<organism evidence="3 4">
    <name type="scientific">Caballeronia glathei</name>
    <dbReference type="NCBI Taxonomy" id="60547"/>
    <lineage>
        <taxon>Bacteria</taxon>
        <taxon>Pseudomonadati</taxon>
        <taxon>Pseudomonadota</taxon>
        <taxon>Betaproteobacteria</taxon>
        <taxon>Burkholderiales</taxon>
        <taxon>Burkholderiaceae</taxon>
        <taxon>Caballeronia</taxon>
    </lineage>
</organism>
<feature type="transmembrane region" description="Helical" evidence="1">
    <location>
        <begin position="143"/>
        <end position="167"/>
    </location>
</feature>
<evidence type="ECO:0000313" key="4">
    <source>
        <dbReference type="Proteomes" id="UP000027466"/>
    </source>
</evidence>
<dbReference type="GO" id="GO:0004175">
    <property type="term" value="F:endopeptidase activity"/>
    <property type="evidence" value="ECO:0007669"/>
    <property type="project" value="UniProtKB-ARBA"/>
</dbReference>
<accession>A0A069PQ38</accession>
<reference evidence="3 4" key="1">
    <citation type="submission" date="2014-03" db="EMBL/GenBank/DDBJ databases">
        <title>Draft Genome Sequences of Four Burkholderia Strains.</title>
        <authorList>
            <person name="Liu X.Y."/>
            <person name="Li C.X."/>
            <person name="Xu J.H."/>
        </authorList>
    </citation>
    <scope>NUCLEOTIDE SEQUENCE [LARGE SCALE GENOMIC DNA]</scope>
    <source>
        <strain evidence="3 4">DSM 50014</strain>
    </source>
</reference>
<name>A0A069PQ38_9BURK</name>
<feature type="domain" description="CAAX prenyl protease 2/Lysostaphin resistance protein A-like" evidence="2">
    <location>
        <begin position="174"/>
        <end position="268"/>
    </location>
</feature>
<evidence type="ECO:0000313" key="3">
    <source>
        <dbReference type="EMBL" id="KDR41989.1"/>
    </source>
</evidence>
<evidence type="ECO:0000259" key="2">
    <source>
        <dbReference type="Pfam" id="PF02517"/>
    </source>
</evidence>
<dbReference type="Pfam" id="PF02517">
    <property type="entry name" value="Rce1-like"/>
    <property type="match status" value="1"/>
</dbReference>
<feature type="transmembrane region" description="Helical" evidence="1">
    <location>
        <begin position="255"/>
        <end position="278"/>
    </location>
</feature>
<dbReference type="Proteomes" id="UP000027466">
    <property type="component" value="Unassembled WGS sequence"/>
</dbReference>
<dbReference type="GO" id="GO:0006508">
    <property type="term" value="P:proteolysis"/>
    <property type="evidence" value="ECO:0007669"/>
    <property type="project" value="UniProtKB-KW"/>
</dbReference>
<feature type="transmembrane region" description="Helical" evidence="1">
    <location>
        <begin position="109"/>
        <end position="131"/>
    </location>
</feature>
<dbReference type="GO" id="GO:0080120">
    <property type="term" value="P:CAAX-box protein maturation"/>
    <property type="evidence" value="ECO:0007669"/>
    <property type="project" value="UniProtKB-ARBA"/>
</dbReference>
<dbReference type="STRING" id="60547.GCA_000751215_06090"/>
<dbReference type="InterPro" id="IPR003675">
    <property type="entry name" value="Rce1/LyrA-like_dom"/>
</dbReference>
<feature type="transmembrane region" description="Helical" evidence="1">
    <location>
        <begin position="214"/>
        <end position="235"/>
    </location>
</feature>
<dbReference type="RefSeq" id="WP_035938938.1">
    <property type="nucleotide sequence ID" value="NZ_CADFFX010000024.1"/>
</dbReference>
<feature type="transmembrane region" description="Helical" evidence="1">
    <location>
        <begin position="173"/>
        <end position="194"/>
    </location>
</feature>
<comment type="caution">
    <text evidence="3">The sequence shown here is derived from an EMBL/GenBank/DDBJ whole genome shotgun (WGS) entry which is preliminary data.</text>
</comment>
<dbReference type="AlphaFoldDB" id="A0A069PQ38"/>
<keyword evidence="1" id="KW-1133">Transmembrane helix</keyword>
<proteinExistence type="predicted"/>
<protein>
    <submittedName>
        <fullName evidence="3">CAAX protease</fullName>
    </submittedName>
</protein>
<keyword evidence="3" id="KW-0378">Hydrolase</keyword>
<keyword evidence="3" id="KW-0645">Protease</keyword>